<dbReference type="Gene3D" id="1.10.30.50">
    <property type="match status" value="1"/>
</dbReference>
<evidence type="ECO:0000313" key="3">
    <source>
        <dbReference type="Proteomes" id="UP000273786"/>
    </source>
</evidence>
<comment type="caution">
    <text evidence="2">The sequence shown here is derived from an EMBL/GenBank/DDBJ whole genome shotgun (WGS) entry which is preliminary data.</text>
</comment>
<dbReference type="SMART" id="SM00507">
    <property type="entry name" value="HNHc"/>
    <property type="match status" value="1"/>
</dbReference>
<dbReference type="AlphaFoldDB" id="A0A3P3E7V5"/>
<feature type="domain" description="HNH nuclease" evidence="1">
    <location>
        <begin position="20"/>
        <end position="72"/>
    </location>
</feature>
<keyword evidence="3" id="KW-1185">Reference proteome</keyword>
<dbReference type="GO" id="GO:0004519">
    <property type="term" value="F:endonuclease activity"/>
    <property type="evidence" value="ECO:0007669"/>
    <property type="project" value="UniProtKB-KW"/>
</dbReference>
<evidence type="ECO:0000259" key="1">
    <source>
        <dbReference type="SMART" id="SM00507"/>
    </source>
</evidence>
<dbReference type="GO" id="GO:0003676">
    <property type="term" value="F:nucleic acid binding"/>
    <property type="evidence" value="ECO:0007669"/>
    <property type="project" value="InterPro"/>
</dbReference>
<proteinExistence type="predicted"/>
<keyword evidence="2" id="KW-0255">Endonuclease</keyword>
<dbReference type="GO" id="GO:0008270">
    <property type="term" value="F:zinc ion binding"/>
    <property type="evidence" value="ECO:0007669"/>
    <property type="project" value="InterPro"/>
</dbReference>
<dbReference type="InterPro" id="IPR003615">
    <property type="entry name" value="HNH_nuc"/>
</dbReference>
<dbReference type="CDD" id="cd00085">
    <property type="entry name" value="HNHc"/>
    <property type="match status" value="1"/>
</dbReference>
<accession>A0A3P3E7V5</accession>
<evidence type="ECO:0000313" key="2">
    <source>
        <dbReference type="EMBL" id="RRH81722.1"/>
    </source>
</evidence>
<organism evidence="2 3">
    <name type="scientific">Mesorhizobium tamadayense</name>
    <dbReference type="NCBI Taxonomy" id="425306"/>
    <lineage>
        <taxon>Bacteria</taxon>
        <taxon>Pseudomonadati</taxon>
        <taxon>Pseudomonadota</taxon>
        <taxon>Alphaproteobacteria</taxon>
        <taxon>Hyphomicrobiales</taxon>
        <taxon>Phyllobacteriaceae</taxon>
        <taxon>Mesorhizobium</taxon>
    </lineage>
</organism>
<sequence length="75" mass="8461">MGMKDGRAGYSVYRTARWQALRLEAKRRDGFKCTSCGAHSKLEVHHIIPVRQAPERAFDLGNVTCLCPTCHTKQT</sequence>
<keyword evidence="2" id="KW-0540">Nuclease</keyword>
<reference evidence="2 3" key="1">
    <citation type="submission" date="2018-11" db="EMBL/GenBank/DDBJ databases">
        <title>the genome of Mesorhizobium tamadayense DSM 28320.</title>
        <authorList>
            <person name="Gao J."/>
        </authorList>
    </citation>
    <scope>NUCLEOTIDE SEQUENCE [LARGE SCALE GENOMIC DNA]</scope>
    <source>
        <strain evidence="2 3">DSM 28320</strain>
    </source>
</reference>
<dbReference type="Pfam" id="PF01844">
    <property type="entry name" value="HNH"/>
    <property type="match status" value="1"/>
</dbReference>
<gene>
    <name evidence="2" type="ORF">EH240_37325</name>
</gene>
<protein>
    <submittedName>
        <fullName evidence="2">HNH endonuclease</fullName>
    </submittedName>
</protein>
<dbReference type="InterPro" id="IPR002711">
    <property type="entry name" value="HNH"/>
</dbReference>
<dbReference type="Proteomes" id="UP000273786">
    <property type="component" value="Unassembled WGS sequence"/>
</dbReference>
<feature type="non-terminal residue" evidence="2">
    <location>
        <position position="75"/>
    </location>
</feature>
<keyword evidence="2" id="KW-0378">Hydrolase</keyword>
<name>A0A3P3E7V5_9HYPH</name>
<dbReference type="EMBL" id="RQXT01000211">
    <property type="protein sequence ID" value="RRH81722.1"/>
    <property type="molecule type" value="Genomic_DNA"/>
</dbReference>
<dbReference type="OrthoDB" id="5292295at2"/>